<dbReference type="InterPro" id="IPR042228">
    <property type="entry name" value="Dynein_linker_3"/>
</dbReference>
<feature type="domain" description="Dynein heavy chain coiled coil stalk" evidence="8">
    <location>
        <begin position="3005"/>
        <end position="3298"/>
    </location>
</feature>
<dbReference type="InterPro" id="IPR035706">
    <property type="entry name" value="AAA_9"/>
</dbReference>
<keyword evidence="13" id="KW-1185">Reference proteome</keyword>
<evidence type="ECO:0000259" key="7">
    <source>
        <dbReference type="Pfam" id="PF12774"/>
    </source>
</evidence>
<dbReference type="GeneID" id="117670861"/>
<dbReference type="InterPro" id="IPR013602">
    <property type="entry name" value="Dynein_heavy_linker"/>
</dbReference>
<dbReference type="Gene3D" id="1.20.1270.280">
    <property type="match status" value="1"/>
</dbReference>
<feature type="domain" description="Dynein heavy chain hydrolytic ATP-binding dynein motor region" evidence="7">
    <location>
        <begin position="1399"/>
        <end position="1511"/>
    </location>
</feature>
<feature type="coiled-coil region" evidence="3">
    <location>
        <begin position="2958"/>
        <end position="3055"/>
    </location>
</feature>
<evidence type="ECO:0000313" key="13">
    <source>
        <dbReference type="Proteomes" id="UP001652622"/>
    </source>
</evidence>
<evidence type="ECO:0000256" key="2">
    <source>
        <dbReference type="ARBA" id="ARBA00023054"/>
    </source>
</evidence>
<dbReference type="InterPro" id="IPR027417">
    <property type="entry name" value="P-loop_NTPase"/>
</dbReference>
<evidence type="ECO:0000256" key="1">
    <source>
        <dbReference type="ARBA" id="ARBA00008887"/>
    </source>
</evidence>
<evidence type="ECO:0000313" key="14">
    <source>
        <dbReference type="RefSeq" id="XP_034282244.1"/>
    </source>
</evidence>
<feature type="domain" description="Dynein heavy chain hydrolytic ATP-binding dynein motor region" evidence="7">
    <location>
        <begin position="1575"/>
        <end position="1644"/>
    </location>
</feature>
<dbReference type="Gene3D" id="3.10.490.20">
    <property type="match status" value="1"/>
</dbReference>
<dbReference type="InterPro" id="IPR024743">
    <property type="entry name" value="Dynein_HC_stalk"/>
</dbReference>
<dbReference type="PANTHER" id="PTHR45703:SF36">
    <property type="entry name" value="DYNEIN HEAVY CHAIN, CYTOPLASMIC"/>
    <property type="match status" value="1"/>
</dbReference>
<dbReference type="Proteomes" id="UP001652622">
    <property type="component" value="Unplaced"/>
</dbReference>
<dbReference type="FunFam" id="1.20.140.100:FF:000008">
    <property type="entry name" value="Dynein heavy chain domain 1"/>
    <property type="match status" value="1"/>
</dbReference>
<feature type="compositionally biased region" description="Acidic residues" evidence="4">
    <location>
        <begin position="2581"/>
        <end position="2593"/>
    </location>
</feature>
<dbReference type="Pfam" id="PF12774">
    <property type="entry name" value="AAA_6"/>
    <property type="match status" value="2"/>
</dbReference>
<dbReference type="Pfam" id="PF18199">
    <property type="entry name" value="Dynein_C"/>
    <property type="match status" value="1"/>
</dbReference>
<feature type="coiled-coil region" evidence="3">
    <location>
        <begin position="3207"/>
        <end position="3241"/>
    </location>
</feature>
<accession>A0A6P9CH55</accession>
<gene>
    <name evidence="14" type="primary">DNHD1</name>
</gene>
<dbReference type="RefSeq" id="XP_034282244.1">
    <property type="nucleotide sequence ID" value="XM_034426353.2"/>
</dbReference>
<feature type="region of interest" description="Disordered" evidence="4">
    <location>
        <begin position="1521"/>
        <end position="1565"/>
    </location>
</feature>
<dbReference type="Pfam" id="PF12777">
    <property type="entry name" value="MT"/>
    <property type="match status" value="1"/>
</dbReference>
<feature type="domain" description="Dynein heavy chain C-terminal" evidence="12">
    <location>
        <begin position="3655"/>
        <end position="3927"/>
    </location>
</feature>
<dbReference type="GO" id="GO:0005524">
    <property type="term" value="F:ATP binding"/>
    <property type="evidence" value="ECO:0007669"/>
    <property type="project" value="InterPro"/>
</dbReference>
<sequence length="3932" mass="439820">MLPLALAAALPVDFACAARPALESAVVASPAPAPAAAAPADRQAPMSGLQVAEVLSGRYHAGEIRFFYLNTAQNRHFRPYDLVTVPGYLIKPQHYVFSPFGVLCVHPEEGSEALSLGDWHREARLWQLMQYIPFFRLFLVHKAFTRWYFNVKHLQYLKRREKLSLQLLQAVPHFGAALLHISRLLQELQAVHWLPMGTSRCYNFVELKRSLAQMNSNADGFLHRFLSLCTSILELVRDDTYKMVHGLQMEVQGYKLYITKESPYQQRLQFERLQCRLREAESWLQKLGALALLVNFLICQTLISVMHQEVSAFVNCTMQADGSARKAVLRVQLVFSADNQLVVFPSSGDLEDCLLGALQTMVETVLETTQVKSEKAEAQAGPRTRTPEAEPPPSQAAGDMANPASGGDQMSRLREQLQQMSVTVLCGDEAQLVHRLDLKACSGLQVVGHRLRAEYPLMSREQLETDLHSDSIIQKSTAKLRDLFMAGLAETQLLCREYSWLGHIYQYVHSWSDGQLESMKGLPAEEYVNQILKLRTWAVQVQKVPQVVITFNRFFLVDCGGILQDILPLLASIDEDILTLLLSETTKRSEQFIAELASVLQLYMNIGTDIFTIAKCSQKLEHYQGQMIELQEYVDYVRALNEVIQQCYRPLSSSEESLENMLLDTWDAFVYQQREVSDFIISRRLSIIAELSSSLQEATRELQELLTTVTLGRFQDPSQNPCVMEDELMRLLQRFQAVVGRVTDLCHSQRILTGGRTDLSLLTRQQEVIEIHIRVWQLFRIVSEQIKEWKCLAFVKFSAPLALEKTEEWQKEGASLECSLPSHHRVIQACLSAIGNFQKYLPLLLKLGSHFLKLSCWKEIFAVMGAKCPMNMQFTLGQLLSYPLLEYSDAIFRVYAHEKSRHYARDTLLRLQRAWAEKQFRLVNFILNVPYQEPQPERFRRPTSGRQRAAKLEYISKDSGTFVLSDTTELKAAVEHSILILQNMILSPFSSDILEEAKSWASTLRTFESLLYAWVSFQQKWVFLNIVLYEMNITLPSAELDSRFQRLDGHFREVMRLTCNDPLVLSSVQLGPGSSRDSRFIGATLQAAFREGSADLQGLIRALDYVLEATRMGFPRLFFLSNEELVAMLSTANETADASAWSQRCFPGVCQLDLLLPPTSQNLDAVSAELPLVQVVGLLGSHSEKLKLCSAVPLGRKATQWLCVMEHHMKESVFNQLQECVTQRLALRPQLDLAFERRPGPTELPLHLVAECWAGLGNTFPTQCVLLAEEALWRVALEEAFLNRRQRKGLELRLSLKLEAVVHYIRNYRSVHTWNPEQDHLGMLLEALIIVTIQQRDVTSQLLKREEASVHHFEWARHLKYSVHLLPEKARAAGLPLSCSWVGSPPGCWAEVLDRRFPYDYEFLGTSLQLLGSPLLDRTFLGLLLALEEFCCGGLLGRPDVGKSHTVRGLAHFLGRHLVTLHCTRQMSISCLSRHLCGAVHSGALLLLESVERLEPAVLSAFSHRLVDLQRMCLNFQDGGRGTTSGQPSAVFPPASPGSESSESSEEDEAQPAGLPELGTDDAEPYQPRVLGNILFGGRLLRVRETYGCVVTLESLPEQLHLALRPLAVLPPDLTRLAEVILLAAGFREATRLAEKLCAFLELERMLNPGPHFSSPTLIRKVIGTAIDILFAPTPWQDPLPSRAKPSPRTAFFLGLEEEPAVVKALCHSPLLTGPEGPRLHNMCELLHEVFPNASLSPSEQLPPRLQSALVAQLQEDKLQPDPDLLLAAGQLSQAMQGATGILLLGPSGSGKTTTWRTLSKAQSRLAASDATPGMQGSSACEKAAFRPVSTVCLWPNALSVSEFVGNLEGSLWQDGVFSRILQRAATSAAACGTGEVSSQQWLVLDGAACQEWLEPISLLFSARPFFSLPNGQRLRAPKNLRFLFEMLDASEMPPSVCTHCALLHLEGSRLWQVLLSSAFAPAQHKYSLSLETLSTLHGLAKELFPATMAFLQQHCCPALLPHAHPQHPLAQGVQETTAFARIFQALLKHYMRRDQLKPRPAVKVATEISSWTPPSLKAHSLDEVPTHHPLLAQSIFVFAYIWGFGSHLQTRYWPLFDHFVRQALRNSSLSIHLPAAVSAFDLYPLAEDGTLRPFNGRYLHSYLKVLPVGYSVLPQHERVLFVLNMLLGSDQPILLVGEPGCGKSTFAEMLVQPNYLFHRVCLTPAFSTVHLRQLLHRRSQSTLREKGLFPTGKPTWGAASKGRFLFLMEDLHLAFVDPVRGTSPVIESLRQTLTLQQFYHAETLELQQCPTTGFNCFGTLSVPITGSLPLCPRFGRLFSTVVLPAMSRESLLSMHTGTVLTWLEKFPLLTRHHELASAVVKATLDTYEAVRRRFHPSPACCLFQFSLHDIAKVIKGMLLLRPRPGVHLSTPLEDHGSKGSSPRRTSVMGRPAVGTGYTAVLSTRLIIRLWMHESLRTFCDPLRGKQQRELCEQILLEIATTLFCAKHCVLRVVPSLTSPVHTRTTIQFRSTSDTCLTTASVGEEDPREKHLLSTLQAEPEFPYSGEIGYPNSWDPVEQAPALALDPPDPTPWGEVALGEPENDAPETEPEEVDGGKRPSSGKPNQVRVPESHATPHRSFLMRVKRRTSGRKDSSGPLLPLHLLLLQGESPGDIVFSKDLGPDFYGPNAHNPYQEKLWKTLETQLSSCLPPDFLLCSDVLRHVVRLARLLWGPDRHGALVSFVRCTGRQSLVALVARATDTLLVNLPANASEAEALALLRSASWQAGITGSRVMVLVHSGVSVAILHQVLALMTEGTCPGLSNPGDSVAIIQAMLQENQSIKRNMREDLVLQKFFQLVRSNLHVFLLLGTPGSLALPPLTATALAQSLCSLEIYQNWSQESLLQVASKRLKGHFKSAVRFTREPLSLHAQKDLLHNTSVAASQIHSSAADYAFSLANSLPIISPKSFLDFLDSYVYLLDSLQEQVNRRAERMKLALQKMSEVSKKQQEHTRDVRVLQQKLVKIKQQMTQSQKEVEREQEVLKQQELECRKFEARIDILTKKRDALEKKKEMAMKKVSQDYKAALAALRVQDIEELRSYRQPPALVVQVTDPLCLMFQVEPGWESAKLLLNREDFHQDLVFYPKETLSMELFRALGQVVSHEGLSVAAIQNASQAAAALYQWICSVYWYQWALHEWQPAMLQLQSCEDQINAEKVSLGDRRLHSEYLRDTTQARIRELRQKQEHQEKLLQQLTQSLQAKEEASTVESSVAEHLASWTAMAKDLECQQITVHGDALLCSAVISYLGPFSPPRRKELLEKWQAVCEGSRVLLGPCDVSWLLQKELPCPGQASSGQPLLPVQKPLKVASLLSSAQQQRLWDRLHKPKDAESRLVAIIIHSSIHLRTHRWPLLVDPDKQAQTWLLMTSSLEEEESQAQALSDLVPDMVEQGGGDEIPEDNLEILSLTSPDLEQSLKDAIKFGNPVLLTDFEKDIPWCSALQQLMEKESFWGCPEGKIFFPASEEDGVEAECLPIPPSFFLYLCTELPLKSLAAGTILYGGHVLDEGDAQAVESLCQQCLAPTSHLLPGSGLQRLLAAVIGHTSPGLFEDEASAATQGRIQQLPSPMDPTWVGLCGSLQTQMLAGRSQALLSALKASQGLWPRWTCQLPTTLEQLVKQGLEVVQELQKQLEQCGWEVGARGRPPPGQLRPKPRPLQRFLLEEAGAFLAVLEQVGRDLACTQQCLQGLPCSSPRCIALLQALQRQQLPRHWLSYIPTGPESLQAWLRTLQRRGELLCRYLHSIGGEPVVCYQLAAFQQPQRLFLALLQETARAEKQELESFRLYQQVLPSLLPPSIAPEKGLYLGGLEVYHAAWNAHSGHLQESLSAQACQLPPVWVQASQEPWAAASAPKYQCPVYLGTPQAALDLRSQRVVMHLPLPSKISPELCTQQRVHAISILQ</sequence>
<dbReference type="Gene3D" id="1.20.920.30">
    <property type="match status" value="1"/>
</dbReference>
<dbReference type="InterPro" id="IPR043160">
    <property type="entry name" value="Dynein_C_barrel"/>
</dbReference>
<dbReference type="GO" id="GO:0051959">
    <property type="term" value="F:dynein light intermediate chain binding"/>
    <property type="evidence" value="ECO:0007669"/>
    <property type="project" value="InterPro"/>
</dbReference>
<feature type="domain" description="Dynein heavy chain AAA module D4" evidence="9">
    <location>
        <begin position="2693"/>
        <end position="2957"/>
    </location>
</feature>
<feature type="chain" id="PRO_5028462812" evidence="5">
    <location>
        <begin position="18"/>
        <end position="3932"/>
    </location>
</feature>
<name>A0A6P9CH55_PANGU</name>
<dbReference type="Pfam" id="PF08393">
    <property type="entry name" value="DHC_N2"/>
    <property type="match status" value="1"/>
</dbReference>
<dbReference type="Gene3D" id="3.40.50.300">
    <property type="entry name" value="P-loop containing nucleotide triphosphate hydrolases"/>
    <property type="match status" value="5"/>
</dbReference>
<proteinExistence type="inferred from homology"/>
<evidence type="ECO:0000259" key="6">
    <source>
        <dbReference type="Pfam" id="PF08393"/>
    </source>
</evidence>
<feature type="domain" description="Dynein heavy chain AAA 5 extension" evidence="11">
    <location>
        <begin position="2070"/>
        <end position="2135"/>
    </location>
</feature>
<dbReference type="GO" id="GO:0030286">
    <property type="term" value="C:dynein complex"/>
    <property type="evidence" value="ECO:0007669"/>
    <property type="project" value="InterPro"/>
</dbReference>
<evidence type="ECO:0000259" key="8">
    <source>
        <dbReference type="Pfam" id="PF12777"/>
    </source>
</evidence>
<dbReference type="Pfam" id="PF12780">
    <property type="entry name" value="AAA_8"/>
    <property type="match status" value="1"/>
</dbReference>
<dbReference type="InterPro" id="IPR035699">
    <property type="entry name" value="AAA_6"/>
</dbReference>
<dbReference type="InterPro" id="IPR026983">
    <property type="entry name" value="DHC"/>
</dbReference>
<dbReference type="SUPFAM" id="SSF52540">
    <property type="entry name" value="P-loop containing nucleoside triphosphate hydrolases"/>
    <property type="match status" value="2"/>
</dbReference>
<feature type="domain" description="Dynein heavy chain ATP-binding dynein motor region" evidence="10">
    <location>
        <begin position="3362"/>
        <end position="3485"/>
    </location>
</feature>
<dbReference type="Gene3D" id="1.20.140.100">
    <property type="entry name" value="Dynein heavy chain, N-terminal domain 2"/>
    <property type="match status" value="1"/>
</dbReference>
<evidence type="ECO:0000259" key="12">
    <source>
        <dbReference type="Pfam" id="PF18199"/>
    </source>
</evidence>
<dbReference type="GO" id="GO:0045505">
    <property type="term" value="F:dynein intermediate chain binding"/>
    <property type="evidence" value="ECO:0007669"/>
    <property type="project" value="InterPro"/>
</dbReference>
<evidence type="ECO:0000256" key="5">
    <source>
        <dbReference type="SAM" id="SignalP"/>
    </source>
</evidence>
<dbReference type="Pfam" id="PF12781">
    <property type="entry name" value="AAA_9"/>
    <property type="match status" value="1"/>
</dbReference>
<dbReference type="Gene3D" id="1.20.920.20">
    <property type="match status" value="1"/>
</dbReference>
<dbReference type="GO" id="GO:0007018">
    <property type="term" value="P:microtubule-based movement"/>
    <property type="evidence" value="ECO:0007669"/>
    <property type="project" value="InterPro"/>
</dbReference>
<dbReference type="InterPro" id="IPR041228">
    <property type="entry name" value="Dynein_C"/>
</dbReference>
<dbReference type="Gene3D" id="1.20.58.1120">
    <property type="match status" value="1"/>
</dbReference>
<feature type="domain" description="Dynein heavy chain linker" evidence="6">
    <location>
        <begin position="769"/>
        <end position="1220"/>
    </location>
</feature>
<evidence type="ECO:0000259" key="9">
    <source>
        <dbReference type="Pfam" id="PF12780"/>
    </source>
</evidence>
<dbReference type="Pfam" id="PF12775">
    <property type="entry name" value="AAA_7"/>
    <property type="match status" value="1"/>
</dbReference>
<reference evidence="14" key="1">
    <citation type="submission" date="2025-08" db="UniProtKB">
        <authorList>
            <consortium name="RefSeq"/>
        </authorList>
    </citation>
    <scope>IDENTIFICATION</scope>
    <source>
        <tissue evidence="14">Blood</tissue>
    </source>
</reference>
<dbReference type="InterPro" id="IPR041466">
    <property type="entry name" value="Dynein_AAA5_ext"/>
</dbReference>
<dbReference type="Gene3D" id="3.20.180.20">
    <property type="entry name" value="Dynein heavy chain, N-terminal domain 2"/>
    <property type="match status" value="1"/>
</dbReference>
<dbReference type="InterPro" id="IPR042222">
    <property type="entry name" value="Dynein_2_N"/>
</dbReference>
<evidence type="ECO:0000259" key="11">
    <source>
        <dbReference type="Pfam" id="PF17852"/>
    </source>
</evidence>
<dbReference type="PANTHER" id="PTHR45703">
    <property type="entry name" value="DYNEIN HEAVY CHAIN"/>
    <property type="match status" value="1"/>
</dbReference>
<protein>
    <submittedName>
        <fullName evidence="14">Dynein heavy chain domain-containing protein 1 isoform X5</fullName>
    </submittedName>
</protein>
<evidence type="ECO:0000256" key="4">
    <source>
        <dbReference type="SAM" id="MobiDB-lite"/>
    </source>
</evidence>
<organism evidence="13 14">
    <name type="scientific">Pantherophis guttatus</name>
    <name type="common">Corn snake</name>
    <name type="synonym">Elaphe guttata</name>
    <dbReference type="NCBI Taxonomy" id="94885"/>
    <lineage>
        <taxon>Eukaryota</taxon>
        <taxon>Metazoa</taxon>
        <taxon>Chordata</taxon>
        <taxon>Craniata</taxon>
        <taxon>Vertebrata</taxon>
        <taxon>Euteleostomi</taxon>
        <taxon>Lepidosauria</taxon>
        <taxon>Squamata</taxon>
        <taxon>Bifurcata</taxon>
        <taxon>Unidentata</taxon>
        <taxon>Episquamata</taxon>
        <taxon>Toxicofera</taxon>
        <taxon>Serpentes</taxon>
        <taxon>Colubroidea</taxon>
        <taxon>Colubridae</taxon>
        <taxon>Colubrinae</taxon>
        <taxon>Pantherophis</taxon>
    </lineage>
</organism>
<comment type="similarity">
    <text evidence="1">Belongs to the dynein heavy chain family.</text>
</comment>
<dbReference type="CTD" id="144132"/>
<dbReference type="Pfam" id="PF17852">
    <property type="entry name" value="Dynein_AAA_lid"/>
    <property type="match status" value="1"/>
</dbReference>
<dbReference type="InterPro" id="IPR024317">
    <property type="entry name" value="Dynein_heavy_chain_D4_dom"/>
</dbReference>
<feature type="region of interest" description="Disordered" evidence="4">
    <location>
        <begin position="370"/>
        <end position="409"/>
    </location>
</feature>
<evidence type="ECO:0000256" key="3">
    <source>
        <dbReference type="SAM" id="Coils"/>
    </source>
</evidence>
<feature type="region of interest" description="Disordered" evidence="4">
    <location>
        <begin position="2411"/>
        <end position="2430"/>
    </location>
</feature>
<feature type="signal peptide" evidence="5">
    <location>
        <begin position="1"/>
        <end position="17"/>
    </location>
</feature>
<keyword evidence="5" id="KW-0732">Signal</keyword>
<keyword evidence="2 3" id="KW-0175">Coiled coil</keyword>
<feature type="region of interest" description="Disordered" evidence="4">
    <location>
        <begin position="2543"/>
        <end position="2618"/>
    </location>
</feature>
<evidence type="ECO:0000259" key="10">
    <source>
        <dbReference type="Pfam" id="PF12781"/>
    </source>
</evidence>